<dbReference type="EMBL" id="BAABJZ010000093">
    <property type="protein sequence ID" value="GAA4894595.1"/>
    <property type="molecule type" value="Genomic_DNA"/>
</dbReference>
<dbReference type="InterPro" id="IPR005503">
    <property type="entry name" value="FliL"/>
</dbReference>
<reference evidence="13" key="1">
    <citation type="journal article" date="2019" name="Int. J. Syst. Evol. Microbiol.">
        <title>The Global Catalogue of Microorganisms (GCM) 10K type strain sequencing project: providing services to taxonomists for standard genome sequencing and annotation.</title>
        <authorList>
            <consortium name="The Broad Institute Genomics Platform"/>
            <consortium name="The Broad Institute Genome Sequencing Center for Infectious Disease"/>
            <person name="Wu L."/>
            <person name="Ma J."/>
        </authorList>
    </citation>
    <scope>NUCLEOTIDE SEQUENCE [LARGE SCALE GENOMIC DNA]</scope>
    <source>
        <strain evidence="13">JCM 18401</strain>
    </source>
</reference>
<evidence type="ECO:0000256" key="7">
    <source>
        <dbReference type="ARBA" id="ARBA00022779"/>
    </source>
</evidence>
<keyword evidence="9 10" id="KW-0472">Membrane</keyword>
<dbReference type="PANTHER" id="PTHR35091">
    <property type="entry name" value="FLAGELLAR PROTEIN FLIL"/>
    <property type="match status" value="1"/>
</dbReference>
<evidence type="ECO:0000256" key="8">
    <source>
        <dbReference type="ARBA" id="ARBA00022989"/>
    </source>
</evidence>
<evidence type="ECO:0000256" key="4">
    <source>
        <dbReference type="ARBA" id="ARBA00022475"/>
    </source>
</evidence>
<evidence type="ECO:0000313" key="12">
    <source>
        <dbReference type="EMBL" id="GAA4894595.1"/>
    </source>
</evidence>
<evidence type="ECO:0000256" key="5">
    <source>
        <dbReference type="ARBA" id="ARBA00022500"/>
    </source>
</evidence>
<dbReference type="PANTHER" id="PTHR35091:SF5">
    <property type="entry name" value="FLAGELLAR PROTEIN FLIL"/>
    <property type="match status" value="1"/>
</dbReference>
<organism evidence="12 13">
    <name type="scientific">Ferrimonas pelagia</name>
    <dbReference type="NCBI Taxonomy" id="1177826"/>
    <lineage>
        <taxon>Bacteria</taxon>
        <taxon>Pseudomonadati</taxon>
        <taxon>Pseudomonadota</taxon>
        <taxon>Gammaproteobacteria</taxon>
        <taxon>Alteromonadales</taxon>
        <taxon>Ferrimonadaceae</taxon>
        <taxon>Ferrimonas</taxon>
    </lineage>
</organism>
<evidence type="ECO:0000256" key="3">
    <source>
        <dbReference type="ARBA" id="ARBA00008281"/>
    </source>
</evidence>
<accession>A0ABP9F7N8</accession>
<keyword evidence="10" id="KW-0997">Cell inner membrane</keyword>
<feature type="chain" id="PRO_5045982488" description="Flagellar protein FliL" evidence="11">
    <location>
        <begin position="26"/>
        <end position="145"/>
    </location>
</feature>
<keyword evidence="7 10" id="KW-0283">Flagellar rotation</keyword>
<feature type="signal peptide" evidence="11">
    <location>
        <begin position="1"/>
        <end position="25"/>
    </location>
</feature>
<dbReference type="Proteomes" id="UP001499988">
    <property type="component" value="Unassembled WGS sequence"/>
</dbReference>
<sequence length="145" mass="16605">MLDRKPVKLFAFLFTSLWFSANSWAEDLPLLDASQVAHNNYGYYGLEPEIVTNYLTHGRRLGYVRVQVELMLKDADTLELVEHHAPLIRATVVEILGQQSEEQIKSLAGRETVRREIFEAINQLLAQETGQPLLANLLFAKFLYD</sequence>
<proteinExistence type="inferred from homology"/>
<keyword evidence="6" id="KW-0812">Transmembrane</keyword>
<keyword evidence="11" id="KW-0732">Signal</keyword>
<gene>
    <name evidence="12" type="ORF">GCM10023333_29730</name>
</gene>
<comment type="similarity">
    <text evidence="3 10">Belongs to the FliL family.</text>
</comment>
<evidence type="ECO:0000256" key="9">
    <source>
        <dbReference type="ARBA" id="ARBA00023136"/>
    </source>
</evidence>
<evidence type="ECO:0000256" key="1">
    <source>
        <dbReference type="ARBA" id="ARBA00002254"/>
    </source>
</evidence>
<comment type="subcellular location">
    <subcellularLocation>
        <location evidence="10">Cell inner membrane</location>
    </subcellularLocation>
    <subcellularLocation>
        <location evidence="2">Cell membrane</location>
        <topology evidence="2">Single-pass membrane protein</topology>
    </subcellularLocation>
</comment>
<keyword evidence="4" id="KW-1003">Cell membrane</keyword>
<evidence type="ECO:0000256" key="2">
    <source>
        <dbReference type="ARBA" id="ARBA00004162"/>
    </source>
</evidence>
<evidence type="ECO:0000256" key="6">
    <source>
        <dbReference type="ARBA" id="ARBA00022692"/>
    </source>
</evidence>
<keyword evidence="8" id="KW-1133">Transmembrane helix</keyword>
<evidence type="ECO:0000256" key="11">
    <source>
        <dbReference type="SAM" id="SignalP"/>
    </source>
</evidence>
<comment type="function">
    <text evidence="1 10">Controls the rotational direction of flagella during chemotaxis.</text>
</comment>
<keyword evidence="13" id="KW-1185">Reference proteome</keyword>
<evidence type="ECO:0000313" key="13">
    <source>
        <dbReference type="Proteomes" id="UP001499988"/>
    </source>
</evidence>
<evidence type="ECO:0000256" key="10">
    <source>
        <dbReference type="RuleBase" id="RU364125"/>
    </source>
</evidence>
<protein>
    <recommendedName>
        <fullName evidence="10">Flagellar protein FliL</fullName>
    </recommendedName>
</protein>
<keyword evidence="5 10" id="KW-0145">Chemotaxis</keyword>
<name>A0ABP9F7N8_9GAMM</name>
<comment type="caution">
    <text evidence="12">The sequence shown here is derived from an EMBL/GenBank/DDBJ whole genome shotgun (WGS) entry which is preliminary data.</text>
</comment>
<dbReference type="Pfam" id="PF03748">
    <property type="entry name" value="FliL"/>
    <property type="match status" value="1"/>
</dbReference>